<gene>
    <name evidence="1" type="ORF">BDV29DRAFT_201386</name>
</gene>
<sequence length="277" mass="31752">MDDIVASTDISNAAEYDKIGSSWIAISYSHRLSILKFISDASPDTLERLLLCFGCLESEIFQVYKVVLSLLDPNGFIGTPDMERARSSVAIIKLQMLALRQSPESRFPISPTDRPRVEEYLDDVHYASHRAACPPLKLLSTYVLNGLDILGKVPDLVQNAKSNIETINEIVKQTNIERGRRPEKGVIDLVALNHYWKLQRADSQYNEADRKHLINSNISITRTLEQYPIGWKNLPISDLMCYKFDDDYYWKGFWDSVEPGHLDESKLIYFIRTGTYR</sequence>
<dbReference type="EMBL" id="ML732211">
    <property type="protein sequence ID" value="KAB8074377.1"/>
    <property type="molecule type" value="Genomic_DNA"/>
</dbReference>
<accession>A0A5N5X2Z7</accession>
<reference evidence="1 2" key="1">
    <citation type="submission" date="2019-04" db="EMBL/GenBank/DDBJ databases">
        <title>Friends and foes A comparative genomics study of 23 Aspergillus species from section Flavi.</title>
        <authorList>
            <consortium name="DOE Joint Genome Institute"/>
            <person name="Kjaerbolling I."/>
            <person name="Vesth T."/>
            <person name="Frisvad J.C."/>
            <person name="Nybo J.L."/>
            <person name="Theobald S."/>
            <person name="Kildgaard S."/>
            <person name="Isbrandt T."/>
            <person name="Kuo A."/>
            <person name="Sato A."/>
            <person name="Lyhne E.K."/>
            <person name="Kogle M.E."/>
            <person name="Wiebenga A."/>
            <person name="Kun R.S."/>
            <person name="Lubbers R.J."/>
            <person name="Makela M.R."/>
            <person name="Barry K."/>
            <person name="Chovatia M."/>
            <person name="Clum A."/>
            <person name="Daum C."/>
            <person name="Haridas S."/>
            <person name="He G."/>
            <person name="LaButti K."/>
            <person name="Lipzen A."/>
            <person name="Mondo S."/>
            <person name="Riley R."/>
            <person name="Salamov A."/>
            <person name="Simmons B.A."/>
            <person name="Magnuson J.K."/>
            <person name="Henrissat B."/>
            <person name="Mortensen U.H."/>
            <person name="Larsen T.O."/>
            <person name="Devries R.P."/>
            <person name="Grigoriev I.V."/>
            <person name="Machida M."/>
            <person name="Baker S.E."/>
            <person name="Andersen M.R."/>
        </authorList>
    </citation>
    <scope>NUCLEOTIDE SEQUENCE [LARGE SCALE GENOMIC DNA]</scope>
    <source>
        <strain evidence="1 2">CBS 151.66</strain>
    </source>
</reference>
<evidence type="ECO:0000313" key="2">
    <source>
        <dbReference type="Proteomes" id="UP000326565"/>
    </source>
</evidence>
<dbReference type="AlphaFoldDB" id="A0A5N5X2Z7"/>
<protein>
    <submittedName>
        <fullName evidence="1">Uncharacterized protein</fullName>
    </submittedName>
</protein>
<dbReference type="Proteomes" id="UP000326565">
    <property type="component" value="Unassembled WGS sequence"/>
</dbReference>
<keyword evidence="2" id="KW-1185">Reference proteome</keyword>
<proteinExistence type="predicted"/>
<evidence type="ECO:0000313" key="1">
    <source>
        <dbReference type="EMBL" id="KAB8074377.1"/>
    </source>
</evidence>
<organism evidence="1 2">
    <name type="scientific">Aspergillus leporis</name>
    <dbReference type="NCBI Taxonomy" id="41062"/>
    <lineage>
        <taxon>Eukaryota</taxon>
        <taxon>Fungi</taxon>
        <taxon>Dikarya</taxon>
        <taxon>Ascomycota</taxon>
        <taxon>Pezizomycotina</taxon>
        <taxon>Eurotiomycetes</taxon>
        <taxon>Eurotiomycetidae</taxon>
        <taxon>Eurotiales</taxon>
        <taxon>Aspergillaceae</taxon>
        <taxon>Aspergillus</taxon>
        <taxon>Aspergillus subgen. Circumdati</taxon>
    </lineage>
</organism>
<dbReference type="OrthoDB" id="4465793at2759"/>
<name>A0A5N5X2Z7_9EURO</name>